<evidence type="ECO:0000256" key="3">
    <source>
        <dbReference type="ARBA" id="ARBA00022603"/>
    </source>
</evidence>
<evidence type="ECO:0000256" key="5">
    <source>
        <dbReference type="ARBA" id="ARBA00022691"/>
    </source>
</evidence>
<dbReference type="InterPro" id="IPR003356">
    <property type="entry name" value="DNA_methylase_A-5"/>
</dbReference>
<dbReference type="Gene3D" id="3.40.50.150">
    <property type="entry name" value="Vaccinia Virus protein VP39"/>
    <property type="match status" value="1"/>
</dbReference>
<evidence type="ECO:0000259" key="9">
    <source>
        <dbReference type="Pfam" id="PF12161"/>
    </source>
</evidence>
<evidence type="ECO:0000313" key="10">
    <source>
        <dbReference type="EMBL" id="VTX49479.1"/>
    </source>
</evidence>
<feature type="domain" description="DNA methylase adenine-specific" evidence="8">
    <location>
        <begin position="126"/>
        <end position="430"/>
    </location>
</feature>
<keyword evidence="5" id="KW-0949">S-adenosyl-L-methionine</keyword>
<dbReference type="EMBL" id="CABFLD010000011">
    <property type="protein sequence ID" value="VTX49479.1"/>
    <property type="molecule type" value="Genomic_DNA"/>
</dbReference>
<dbReference type="Proteomes" id="UP000658741">
    <property type="component" value="Unassembled WGS sequence"/>
</dbReference>
<proteinExistence type="inferred from homology"/>
<dbReference type="GO" id="GO:0008170">
    <property type="term" value="F:N-methyltransferase activity"/>
    <property type="evidence" value="ECO:0007669"/>
    <property type="project" value="InterPro"/>
</dbReference>
<evidence type="ECO:0000256" key="4">
    <source>
        <dbReference type="ARBA" id="ARBA00022679"/>
    </source>
</evidence>
<organism evidence="10 11">
    <name type="scientific">Haemophilus influenzae</name>
    <dbReference type="NCBI Taxonomy" id="727"/>
    <lineage>
        <taxon>Bacteria</taxon>
        <taxon>Pseudomonadati</taxon>
        <taxon>Pseudomonadota</taxon>
        <taxon>Gammaproteobacteria</taxon>
        <taxon>Pasteurellales</taxon>
        <taxon>Pasteurellaceae</taxon>
        <taxon>Haemophilus</taxon>
    </lineage>
</organism>
<dbReference type="GO" id="GO:0009007">
    <property type="term" value="F:site-specific DNA-methyltransferase (adenine-specific) activity"/>
    <property type="evidence" value="ECO:0007669"/>
    <property type="project" value="UniProtKB-EC"/>
</dbReference>
<sequence length="633" mass="71466">MGKIILPFTVLRRLECVLEPTHSAVLETFEQYKDLPHEHRDLMLKAASQNPFYNLSKYNLGNLGATQTLSNLEDYISQFSENARAIFDHFEFSTILARLDKANLLFRICQNFSKIDLHPNVVPDRTMSNVYEHLIAKFGSEVGTGAEDFMTPRDIVHLSAMLLLTPDDEFFRQNQGIIRTLYDQTCGTAGFLTDMMNYVETFKQQDKIAPTLVPHGQELQPETYAVALGSMLLKRLESDPKRDLSTNIKLGSTLSHDQFSGSRFHYQCSNPPFGMNWSKDAEAVQKETSQGQRFYAGLPNVGDGSMLFLQNLVSKLETPENGGGRGAIVLSGSPLFNGDAGSGESEIRRFILENDLLEAIVALPTDIFFRTGIGTYVWLISNRKEAHRKGKVQLIDATAMASSMRKNEGKKSKFIDEEAIAEICRIYTDFIPFDISKIFDYQEFGYRKIKVQRPLRYVVSINETTLAQFKASKEFAKFAPEVQSAVENYLVSHFGDYSFSQFLAEILPLLPVAQMKKSVRNLLIKTFGVKDPNSPPAVLDGETLFDSDLADYERVPLLQDVQSYMEKEVLPHAPDAVIDESDKDTKDGKAGKVGYEINFNRYFYQFEQPRHPNEILSEMKALSAEVAKLLAEI</sequence>
<dbReference type="EC" id="2.1.1.72" evidence="2"/>
<keyword evidence="4 10" id="KW-0808">Transferase</keyword>
<comment type="caution">
    <text evidence="10">The sequence shown here is derived from an EMBL/GenBank/DDBJ whole genome shotgun (WGS) entry which is preliminary data.</text>
</comment>
<dbReference type="AlphaFoldDB" id="A0AAX3IPW1"/>
<dbReference type="InterPro" id="IPR022749">
    <property type="entry name" value="D12N6_MeTrfase_N"/>
</dbReference>
<name>A0AAX3IPW1_HAEIF</name>
<dbReference type="InterPro" id="IPR051537">
    <property type="entry name" value="DNA_Adenine_Mtase"/>
</dbReference>
<evidence type="ECO:0000313" key="11">
    <source>
        <dbReference type="Proteomes" id="UP000658741"/>
    </source>
</evidence>
<reference evidence="10" key="1">
    <citation type="submission" date="2019-05" db="EMBL/GenBank/DDBJ databases">
        <authorList>
            <person name="Hibberd M."/>
        </authorList>
    </citation>
    <scope>NUCLEOTIDE SEQUENCE</scope>
    <source>
        <strain evidence="10">Haemophilus_influenzae_BgEED16</strain>
    </source>
</reference>
<dbReference type="GO" id="GO:0009307">
    <property type="term" value="P:DNA restriction-modification system"/>
    <property type="evidence" value="ECO:0007669"/>
    <property type="project" value="UniProtKB-KW"/>
</dbReference>
<dbReference type="Pfam" id="PF02384">
    <property type="entry name" value="N6_Mtase"/>
    <property type="match status" value="1"/>
</dbReference>
<dbReference type="PANTHER" id="PTHR42933:SF3">
    <property type="entry name" value="TYPE I RESTRICTION ENZYME MJAVIII METHYLASE SUBUNIT"/>
    <property type="match status" value="1"/>
</dbReference>
<dbReference type="Pfam" id="PF12161">
    <property type="entry name" value="HsdM_N"/>
    <property type="match status" value="1"/>
</dbReference>
<evidence type="ECO:0000256" key="1">
    <source>
        <dbReference type="ARBA" id="ARBA00006594"/>
    </source>
</evidence>
<accession>A0AAX3IPW1</accession>
<evidence type="ECO:0000256" key="6">
    <source>
        <dbReference type="ARBA" id="ARBA00022747"/>
    </source>
</evidence>
<comment type="similarity">
    <text evidence="1">Belongs to the N(4)/N(6)-methyltransferase family.</text>
</comment>
<keyword evidence="3 10" id="KW-0489">Methyltransferase</keyword>
<gene>
    <name evidence="10" type="primary">hsdM</name>
    <name evidence="10" type="ORF">CAGEJMGA_00104</name>
</gene>
<evidence type="ECO:0000256" key="7">
    <source>
        <dbReference type="ARBA" id="ARBA00047942"/>
    </source>
</evidence>
<protein>
    <recommendedName>
        <fullName evidence="2">site-specific DNA-methyltransferase (adenine-specific)</fullName>
        <ecNumber evidence="2">2.1.1.72</ecNumber>
    </recommendedName>
</protein>
<dbReference type="GO" id="GO:0003677">
    <property type="term" value="F:DNA binding"/>
    <property type="evidence" value="ECO:0007669"/>
    <property type="project" value="InterPro"/>
</dbReference>
<feature type="domain" description="N6 adenine-specific DNA methyltransferase N-terminal" evidence="9">
    <location>
        <begin position="2"/>
        <end position="112"/>
    </location>
</feature>
<dbReference type="GO" id="GO:0032259">
    <property type="term" value="P:methylation"/>
    <property type="evidence" value="ECO:0007669"/>
    <property type="project" value="UniProtKB-KW"/>
</dbReference>
<evidence type="ECO:0000256" key="2">
    <source>
        <dbReference type="ARBA" id="ARBA00011900"/>
    </source>
</evidence>
<evidence type="ECO:0000259" key="8">
    <source>
        <dbReference type="Pfam" id="PF02384"/>
    </source>
</evidence>
<dbReference type="PANTHER" id="PTHR42933">
    <property type="entry name" value="SLR6095 PROTEIN"/>
    <property type="match status" value="1"/>
</dbReference>
<dbReference type="InterPro" id="IPR029063">
    <property type="entry name" value="SAM-dependent_MTases_sf"/>
</dbReference>
<comment type="catalytic activity">
    <reaction evidence="7">
        <text>a 2'-deoxyadenosine in DNA + S-adenosyl-L-methionine = an N(6)-methyl-2'-deoxyadenosine in DNA + S-adenosyl-L-homocysteine + H(+)</text>
        <dbReference type="Rhea" id="RHEA:15197"/>
        <dbReference type="Rhea" id="RHEA-COMP:12418"/>
        <dbReference type="Rhea" id="RHEA-COMP:12419"/>
        <dbReference type="ChEBI" id="CHEBI:15378"/>
        <dbReference type="ChEBI" id="CHEBI:57856"/>
        <dbReference type="ChEBI" id="CHEBI:59789"/>
        <dbReference type="ChEBI" id="CHEBI:90615"/>
        <dbReference type="ChEBI" id="CHEBI:90616"/>
        <dbReference type="EC" id="2.1.1.72"/>
    </reaction>
</comment>
<dbReference type="SUPFAM" id="SSF53335">
    <property type="entry name" value="S-adenosyl-L-methionine-dependent methyltransferases"/>
    <property type="match status" value="1"/>
</dbReference>
<keyword evidence="6" id="KW-0680">Restriction system</keyword>